<dbReference type="InterPro" id="IPR001148">
    <property type="entry name" value="CA_dom"/>
</dbReference>
<dbReference type="PANTHER" id="PTHR18952">
    <property type="entry name" value="CARBONIC ANHYDRASE"/>
    <property type="match status" value="1"/>
</dbReference>
<dbReference type="PANTHER" id="PTHR18952:SF265">
    <property type="entry name" value="CARBONIC ANHYDRASE"/>
    <property type="match status" value="1"/>
</dbReference>
<evidence type="ECO:0000256" key="3">
    <source>
        <dbReference type="ARBA" id="ARBA00022723"/>
    </source>
</evidence>
<dbReference type="Pfam" id="PF00194">
    <property type="entry name" value="Carb_anhydrase"/>
    <property type="match status" value="2"/>
</dbReference>
<dbReference type="SMART" id="SM01057">
    <property type="entry name" value="Carb_anhydrase"/>
    <property type="match status" value="1"/>
</dbReference>
<evidence type="ECO:0000256" key="7">
    <source>
        <dbReference type="SAM" id="MobiDB-lite"/>
    </source>
</evidence>
<evidence type="ECO:0000256" key="4">
    <source>
        <dbReference type="ARBA" id="ARBA00022833"/>
    </source>
</evidence>
<feature type="chain" id="PRO_5021293563" description="carbonic anhydrase" evidence="8">
    <location>
        <begin position="21"/>
        <end position="380"/>
    </location>
</feature>
<dbReference type="GO" id="GO:0008270">
    <property type="term" value="F:zinc ion binding"/>
    <property type="evidence" value="ECO:0007669"/>
    <property type="project" value="InterPro"/>
</dbReference>
<evidence type="ECO:0000256" key="2">
    <source>
        <dbReference type="ARBA" id="ARBA00012925"/>
    </source>
</evidence>
<proteinExistence type="inferred from homology"/>
<dbReference type="PROSITE" id="PS51144">
    <property type="entry name" value="ALPHA_CA_2"/>
    <property type="match status" value="1"/>
</dbReference>
<comment type="caution">
    <text evidence="10">The sequence shown here is derived from an EMBL/GenBank/DDBJ whole genome shotgun (WGS) entry which is preliminary data.</text>
</comment>
<dbReference type="Gene3D" id="3.10.200.10">
    <property type="entry name" value="Alpha carbonic anhydrase"/>
    <property type="match status" value="2"/>
</dbReference>
<dbReference type="GeneID" id="41976480"/>
<dbReference type="InterPro" id="IPR041891">
    <property type="entry name" value="Alpha_CA_prokaryot-like"/>
</dbReference>
<dbReference type="Proteomes" id="UP000319257">
    <property type="component" value="Unassembled WGS sequence"/>
</dbReference>
<dbReference type="RefSeq" id="XP_030991405.1">
    <property type="nucleotide sequence ID" value="XM_031143954.1"/>
</dbReference>
<name>A0A507AT76_9PEZI</name>
<dbReference type="SUPFAM" id="SSF51069">
    <property type="entry name" value="Carbonic anhydrase"/>
    <property type="match status" value="1"/>
</dbReference>
<dbReference type="OrthoDB" id="429145at2759"/>
<dbReference type="CDD" id="cd03124">
    <property type="entry name" value="alpha_CA_prokaryotic_like"/>
    <property type="match status" value="1"/>
</dbReference>
<feature type="compositionally biased region" description="Basic and acidic residues" evidence="7">
    <location>
        <begin position="199"/>
        <end position="208"/>
    </location>
</feature>
<keyword evidence="3" id="KW-0479">Metal-binding</keyword>
<dbReference type="InterPro" id="IPR023561">
    <property type="entry name" value="Carbonic_anhydrase_a-class"/>
</dbReference>
<evidence type="ECO:0000256" key="6">
    <source>
        <dbReference type="ARBA" id="ARBA00048348"/>
    </source>
</evidence>
<feature type="compositionally biased region" description="Polar residues" evidence="7">
    <location>
        <begin position="209"/>
        <end position="221"/>
    </location>
</feature>
<dbReference type="STRING" id="1093900.A0A507AT76"/>
<evidence type="ECO:0000313" key="10">
    <source>
        <dbReference type="EMBL" id="TPX09694.1"/>
    </source>
</evidence>
<dbReference type="EMBL" id="SKBQ01000063">
    <property type="protein sequence ID" value="TPX09694.1"/>
    <property type="molecule type" value="Genomic_DNA"/>
</dbReference>
<feature type="compositionally biased region" description="Low complexity" evidence="7">
    <location>
        <begin position="177"/>
        <end position="187"/>
    </location>
</feature>
<dbReference type="EC" id="4.2.1.1" evidence="2"/>
<evidence type="ECO:0000313" key="11">
    <source>
        <dbReference type="Proteomes" id="UP000319257"/>
    </source>
</evidence>
<comment type="catalytic activity">
    <reaction evidence="6">
        <text>hydrogencarbonate + H(+) = CO2 + H2O</text>
        <dbReference type="Rhea" id="RHEA:10748"/>
        <dbReference type="ChEBI" id="CHEBI:15377"/>
        <dbReference type="ChEBI" id="CHEBI:15378"/>
        <dbReference type="ChEBI" id="CHEBI:16526"/>
        <dbReference type="ChEBI" id="CHEBI:17544"/>
        <dbReference type="EC" id="4.2.1.1"/>
    </reaction>
</comment>
<reference evidence="10 11" key="1">
    <citation type="submission" date="2019-06" db="EMBL/GenBank/DDBJ databases">
        <title>Draft genome sequence of the filamentous fungus Phialemoniopsis curvata isolated from diesel fuel.</title>
        <authorList>
            <person name="Varaljay V.A."/>
            <person name="Lyon W.J."/>
            <person name="Crouch A.L."/>
            <person name="Drake C.E."/>
            <person name="Hollomon J.M."/>
            <person name="Nadeau L.J."/>
            <person name="Nunn H.S."/>
            <person name="Stevenson B.S."/>
            <person name="Bojanowski C.L."/>
            <person name="Crookes-Goodson W.J."/>
        </authorList>
    </citation>
    <scope>NUCLEOTIDE SEQUENCE [LARGE SCALE GENOMIC DNA]</scope>
    <source>
        <strain evidence="10 11">D216</strain>
    </source>
</reference>
<keyword evidence="11" id="KW-1185">Reference proteome</keyword>
<feature type="domain" description="Alpha-carbonic anhydrase" evidence="9">
    <location>
        <begin position="40"/>
        <end position="380"/>
    </location>
</feature>
<organism evidence="10 11">
    <name type="scientific">Thyridium curvatum</name>
    <dbReference type="NCBI Taxonomy" id="1093900"/>
    <lineage>
        <taxon>Eukaryota</taxon>
        <taxon>Fungi</taxon>
        <taxon>Dikarya</taxon>
        <taxon>Ascomycota</taxon>
        <taxon>Pezizomycotina</taxon>
        <taxon>Sordariomycetes</taxon>
        <taxon>Sordariomycetidae</taxon>
        <taxon>Thyridiales</taxon>
        <taxon>Thyridiaceae</taxon>
        <taxon>Thyridium</taxon>
    </lineage>
</organism>
<evidence type="ECO:0000256" key="1">
    <source>
        <dbReference type="ARBA" id="ARBA00010718"/>
    </source>
</evidence>
<dbReference type="InterPro" id="IPR036398">
    <property type="entry name" value="CA_dom_sf"/>
</dbReference>
<gene>
    <name evidence="10" type="ORF">E0L32_009033</name>
</gene>
<evidence type="ECO:0000259" key="9">
    <source>
        <dbReference type="PROSITE" id="PS51144"/>
    </source>
</evidence>
<keyword evidence="4" id="KW-0862">Zinc</keyword>
<keyword evidence="8" id="KW-0732">Signal</keyword>
<evidence type="ECO:0000256" key="5">
    <source>
        <dbReference type="ARBA" id="ARBA00023239"/>
    </source>
</evidence>
<keyword evidence="5" id="KW-0456">Lyase</keyword>
<dbReference type="InParanoid" id="A0A507AT76"/>
<feature type="signal peptide" evidence="8">
    <location>
        <begin position="1"/>
        <end position="20"/>
    </location>
</feature>
<dbReference type="AlphaFoldDB" id="A0A507AT76"/>
<sequence>MPSPQSLTALLLLCASTARASCAYGTHLHARAEDGAVKVNTFGYTGTISPLNWLSLDPAANAACATGRTQSPIDMTQGQFSLIQAADVQLNLPDIAETEFENLGTTVEVIAPPGGSMVANGTTFNLKQFHFHLPSEHLDQGRSFAMEMHMVFESDAKQIAVLGVYLDTANGAGAAAAPAPAAPAAAEAKPKSKSRRHARDVESPESKRQVQVISGGTPSSSTQSIIDAILAAMGVSGGATTGGSVGNVGNVINVGQGATVGATTGGSSLIDTVMASVGKITTPGSKTKIGPLSMAGLADSLKAGQLQTYSGSLTTPPCSEGVRWFVSTQKQTISLQTFDAARSVIGFNARFPQNKLGQENVLALAVAANNARAAAPRAAP</sequence>
<protein>
    <recommendedName>
        <fullName evidence="2">carbonic anhydrase</fullName>
        <ecNumber evidence="2">4.2.1.1</ecNumber>
    </recommendedName>
</protein>
<dbReference type="GO" id="GO:0004089">
    <property type="term" value="F:carbonate dehydratase activity"/>
    <property type="evidence" value="ECO:0007669"/>
    <property type="project" value="UniProtKB-EC"/>
</dbReference>
<comment type="similarity">
    <text evidence="1">Belongs to the alpha-carbonic anhydrase family.</text>
</comment>
<evidence type="ECO:0000256" key="8">
    <source>
        <dbReference type="SAM" id="SignalP"/>
    </source>
</evidence>
<accession>A0A507AT76</accession>
<feature type="region of interest" description="Disordered" evidence="7">
    <location>
        <begin position="177"/>
        <end position="221"/>
    </location>
</feature>